<name>A0A8D9D5T2_BRACM</name>
<accession>A0A8D9D5T2</accession>
<feature type="non-terminal residue" evidence="1">
    <location>
        <position position="1"/>
    </location>
</feature>
<dbReference type="PANTHER" id="PTHR35097:SF1">
    <property type="entry name" value="GDSL ESTERASE_LIPASE"/>
    <property type="match status" value="1"/>
</dbReference>
<dbReference type="PANTHER" id="PTHR35097">
    <property type="entry name" value="GDSL ESTERASE/LIPASE"/>
    <property type="match status" value="1"/>
</dbReference>
<protein>
    <submittedName>
        <fullName evidence="1">Uncharacterized protein</fullName>
    </submittedName>
</protein>
<reference evidence="1 2" key="1">
    <citation type="submission" date="2021-07" db="EMBL/GenBank/DDBJ databases">
        <authorList>
            <consortium name="Genoscope - CEA"/>
            <person name="William W."/>
        </authorList>
    </citation>
    <scope>NUCLEOTIDE SEQUENCE [LARGE SCALE GENOMIC DNA]</scope>
</reference>
<gene>
    <name evidence="1" type="ORF">BRAPAZ1V2_A06P08330.2</name>
</gene>
<dbReference type="Proteomes" id="UP000694005">
    <property type="component" value="Chromosome A06"/>
</dbReference>
<proteinExistence type="predicted"/>
<sequence length="453" mass="50093">FPSFVSIILAIIYQPFPHQSLREMDPIASMVEKVKSFAKSSQDLASRHFGFHDNPSRQNPIDILKRLQREAFSDLMKLRDRQEKLERILSSYKLSKGGPFRETSTHVKGEVHALGGMLLMGNTDEESFIGLERQGVRPGLLSRFVFETSLRETDKLVAELVAGYKGEHSDGVSGKQELSLAKVFYKAEVNDWFSAVAVPVGARFRDIDADASLVSSYQGMNLTEVSELGPPLLNQRNGSAIGLTVRKSNMAASLAQSITNLEAEQGLNARSRCLRTFGQVTCNILSGVKVSLLGCHQILSPSNSLHYPSGAVTLPVSFLRRRVDIDMEPESSAQSLEMSRSLDHVSSSFIALKVDSSLMDECTRIGGWIEIQKSREKQVKWSVSITDKPEDEVGWGMSVGGVLDGSRNHDLFQVESFLKFNIGSRFSLSPGLVYLANSNGRTVGFMLQSHWSL</sequence>
<evidence type="ECO:0000313" key="2">
    <source>
        <dbReference type="Proteomes" id="UP000694005"/>
    </source>
</evidence>
<dbReference type="EMBL" id="LS974622">
    <property type="protein sequence ID" value="CAG7868593.1"/>
    <property type="molecule type" value="Genomic_DNA"/>
</dbReference>
<dbReference type="AlphaFoldDB" id="A0A8D9D5T2"/>
<evidence type="ECO:0000313" key="1">
    <source>
        <dbReference type="EMBL" id="CAG7868593.1"/>
    </source>
</evidence>
<organism evidence="1 2">
    <name type="scientific">Brassica campestris</name>
    <name type="common">Field mustard</name>
    <dbReference type="NCBI Taxonomy" id="3711"/>
    <lineage>
        <taxon>Eukaryota</taxon>
        <taxon>Viridiplantae</taxon>
        <taxon>Streptophyta</taxon>
        <taxon>Embryophyta</taxon>
        <taxon>Tracheophyta</taxon>
        <taxon>Spermatophyta</taxon>
        <taxon>Magnoliopsida</taxon>
        <taxon>eudicotyledons</taxon>
        <taxon>Gunneridae</taxon>
        <taxon>Pentapetalae</taxon>
        <taxon>rosids</taxon>
        <taxon>malvids</taxon>
        <taxon>Brassicales</taxon>
        <taxon>Brassicaceae</taxon>
        <taxon>Brassiceae</taxon>
        <taxon>Brassica</taxon>
    </lineage>
</organism>
<dbReference type="Gramene" id="A06p08330.2_BraZ1">
    <property type="protein sequence ID" value="A06p08330.2_BraZ1.CDS"/>
    <property type="gene ID" value="A06g08330.2_BraZ1"/>
</dbReference>